<dbReference type="InterPro" id="IPR006222">
    <property type="entry name" value="GCVT_N"/>
</dbReference>
<comment type="similarity">
    <text evidence="2 12">Belongs to the GcvT family.</text>
</comment>
<accession>D3B0J0</accession>
<dbReference type="PIRSF" id="PIRSF006487">
    <property type="entry name" value="GcvT"/>
    <property type="match status" value="1"/>
</dbReference>
<evidence type="ECO:0000256" key="7">
    <source>
        <dbReference type="ARBA" id="ARBA00022946"/>
    </source>
</evidence>
<dbReference type="GO" id="GO:0005960">
    <property type="term" value="C:glycine cleavage complex"/>
    <property type="evidence" value="ECO:0007669"/>
    <property type="project" value="InterPro"/>
</dbReference>
<evidence type="ECO:0000256" key="4">
    <source>
        <dbReference type="ARBA" id="ARBA00012616"/>
    </source>
</evidence>
<evidence type="ECO:0000256" key="9">
    <source>
        <dbReference type="ARBA" id="ARBA00031395"/>
    </source>
</evidence>
<evidence type="ECO:0000256" key="2">
    <source>
        <dbReference type="ARBA" id="ARBA00008609"/>
    </source>
</evidence>
<dbReference type="GO" id="GO:0008483">
    <property type="term" value="F:transaminase activity"/>
    <property type="evidence" value="ECO:0007669"/>
    <property type="project" value="UniProtKB-KW"/>
</dbReference>
<evidence type="ECO:0000259" key="14">
    <source>
        <dbReference type="Pfam" id="PF08669"/>
    </source>
</evidence>
<keyword evidence="8 12" id="KW-0496">Mitochondrion</keyword>
<evidence type="ECO:0000313" key="15">
    <source>
        <dbReference type="EMBL" id="EFA84814.1"/>
    </source>
</evidence>
<dbReference type="GO" id="GO:0032259">
    <property type="term" value="P:methylation"/>
    <property type="evidence" value="ECO:0007669"/>
    <property type="project" value="UniProtKB-KW"/>
</dbReference>
<evidence type="ECO:0000256" key="3">
    <source>
        <dbReference type="ARBA" id="ARBA00011690"/>
    </source>
</evidence>
<comment type="catalytic activity">
    <reaction evidence="10 12">
        <text>N(6)-[(R)-S(8)-aminomethyldihydrolipoyl]-L-lysyl-[protein] + (6S)-5,6,7,8-tetrahydrofolate = N(6)-[(R)-dihydrolipoyl]-L-lysyl-[protein] + (6R)-5,10-methylene-5,6,7,8-tetrahydrofolate + NH4(+)</text>
        <dbReference type="Rhea" id="RHEA:16945"/>
        <dbReference type="Rhea" id="RHEA-COMP:10475"/>
        <dbReference type="Rhea" id="RHEA-COMP:10492"/>
        <dbReference type="ChEBI" id="CHEBI:15636"/>
        <dbReference type="ChEBI" id="CHEBI:28938"/>
        <dbReference type="ChEBI" id="CHEBI:57453"/>
        <dbReference type="ChEBI" id="CHEBI:83100"/>
        <dbReference type="ChEBI" id="CHEBI:83143"/>
        <dbReference type="EC" id="2.1.2.10"/>
    </reaction>
</comment>
<dbReference type="EC" id="2.1.2.10" evidence="4 12"/>
<name>D3B0J0_HETP5</name>
<evidence type="ECO:0000256" key="11">
    <source>
        <dbReference type="PIRSR" id="PIRSR006487-1"/>
    </source>
</evidence>
<dbReference type="Gene3D" id="2.40.30.110">
    <property type="entry name" value="Aminomethyltransferase beta-barrel domains"/>
    <property type="match status" value="1"/>
</dbReference>
<evidence type="ECO:0000256" key="12">
    <source>
        <dbReference type="RuleBase" id="RU003981"/>
    </source>
</evidence>
<dbReference type="GO" id="GO:0008168">
    <property type="term" value="F:methyltransferase activity"/>
    <property type="evidence" value="ECO:0007669"/>
    <property type="project" value="UniProtKB-KW"/>
</dbReference>
<evidence type="ECO:0000256" key="1">
    <source>
        <dbReference type="ARBA" id="ARBA00004173"/>
    </source>
</evidence>
<dbReference type="EMBL" id="ADBJ01000008">
    <property type="protein sequence ID" value="EFA84814.1"/>
    <property type="molecule type" value="Genomic_DNA"/>
</dbReference>
<dbReference type="InParanoid" id="D3B0J0"/>
<dbReference type="Proteomes" id="UP000001396">
    <property type="component" value="Unassembled WGS sequence"/>
</dbReference>
<dbReference type="InterPro" id="IPR006223">
    <property type="entry name" value="GcvT"/>
</dbReference>
<dbReference type="FunFam" id="3.30.70.1400:FF:000001">
    <property type="entry name" value="Aminomethyltransferase"/>
    <property type="match status" value="1"/>
</dbReference>
<dbReference type="GO" id="GO:0006546">
    <property type="term" value="P:glycine catabolic process"/>
    <property type="evidence" value="ECO:0007669"/>
    <property type="project" value="InterPro"/>
</dbReference>
<keyword evidence="6 12" id="KW-0808">Transferase</keyword>
<evidence type="ECO:0000256" key="8">
    <source>
        <dbReference type="ARBA" id="ARBA00023128"/>
    </source>
</evidence>
<dbReference type="PANTHER" id="PTHR43757:SF2">
    <property type="entry name" value="AMINOMETHYLTRANSFERASE, MITOCHONDRIAL"/>
    <property type="match status" value="1"/>
</dbReference>
<comment type="subunit">
    <text evidence="3 12">The glycine cleavage system is composed of four proteins: P, T, L and H.</text>
</comment>
<evidence type="ECO:0000256" key="10">
    <source>
        <dbReference type="ARBA" id="ARBA00047665"/>
    </source>
</evidence>
<comment type="caution">
    <text evidence="15">The sequence shown here is derived from an EMBL/GenBank/DDBJ whole genome shotgun (WGS) entry which is preliminary data.</text>
</comment>
<reference evidence="15 16" key="1">
    <citation type="journal article" date="2011" name="Genome Res.">
        <title>Phylogeny-wide analysis of social amoeba genomes highlights ancient origins for complex intercellular communication.</title>
        <authorList>
            <person name="Heidel A.J."/>
            <person name="Lawal H.M."/>
            <person name="Felder M."/>
            <person name="Schilde C."/>
            <person name="Helps N.R."/>
            <person name="Tunggal B."/>
            <person name="Rivero F."/>
            <person name="John U."/>
            <person name="Schleicher M."/>
            <person name="Eichinger L."/>
            <person name="Platzer M."/>
            <person name="Noegel A.A."/>
            <person name="Schaap P."/>
            <person name="Gloeckner G."/>
        </authorList>
    </citation>
    <scope>NUCLEOTIDE SEQUENCE [LARGE SCALE GENOMIC DNA]</scope>
    <source>
        <strain evidence="16">ATCC 26659 / Pp 5 / PN500</strain>
    </source>
</reference>
<proteinExistence type="inferred from homology"/>
<dbReference type="InterPro" id="IPR028896">
    <property type="entry name" value="GcvT/YgfZ/DmdA"/>
</dbReference>
<dbReference type="FunCoup" id="D3B0J0">
    <property type="interactions" value="268"/>
</dbReference>
<evidence type="ECO:0000256" key="5">
    <source>
        <dbReference type="ARBA" id="ARBA00022576"/>
    </source>
</evidence>
<feature type="domain" description="Aminomethyltransferase C-terminal" evidence="14">
    <location>
        <begin position="319"/>
        <end position="396"/>
    </location>
</feature>
<dbReference type="GO" id="GO:0004047">
    <property type="term" value="F:aminomethyltransferase activity"/>
    <property type="evidence" value="ECO:0007669"/>
    <property type="project" value="UniProtKB-EC"/>
</dbReference>
<dbReference type="InterPro" id="IPR027266">
    <property type="entry name" value="TrmE/GcvT-like"/>
</dbReference>
<dbReference type="AlphaFoldDB" id="D3B0J0"/>
<dbReference type="Gene3D" id="4.10.1250.10">
    <property type="entry name" value="Aminomethyltransferase fragment"/>
    <property type="match status" value="1"/>
</dbReference>
<protein>
    <recommendedName>
        <fullName evidence="4 12">Aminomethyltransferase</fullName>
        <ecNumber evidence="4 12">2.1.2.10</ecNumber>
    </recommendedName>
    <alternativeName>
        <fullName evidence="9 12">Glycine cleavage system T protein</fullName>
    </alternativeName>
</protein>
<dbReference type="NCBIfam" id="TIGR00528">
    <property type="entry name" value="gcvT"/>
    <property type="match status" value="1"/>
</dbReference>
<dbReference type="FunFam" id="4.10.1250.10:FF:000002">
    <property type="entry name" value="Aminomethyltransferase"/>
    <property type="match status" value="1"/>
</dbReference>
<comment type="function">
    <text evidence="12">The glycine cleavage system catalyzes the degradation of glycine.</text>
</comment>
<dbReference type="GO" id="GO:0005739">
    <property type="term" value="C:mitochondrion"/>
    <property type="evidence" value="ECO:0007669"/>
    <property type="project" value="UniProtKB-SubCell"/>
</dbReference>
<dbReference type="InterPro" id="IPR029043">
    <property type="entry name" value="GcvT/YgfZ_C"/>
</dbReference>
<dbReference type="NCBIfam" id="NF001567">
    <property type="entry name" value="PRK00389.1"/>
    <property type="match status" value="1"/>
</dbReference>
<sequence length="407" mass="44300">MFGKSIKAGTKLVLSRNISCTSRWKCSATQTNNKKTALFDLHKDLGAKMVPFCGWDMPLMYPTGVLKEHFQCRNNSALFDVSHMGQLRIHGKDRVEFFESIVVADIQALPVGHSKLSVFTTEQGGIIDDTMITNAGENLYVVVNAGCADKDIAHIKQKMAEFKATGKDVSLELMEDQALIAVQGPSTESIVSKLAKLDLSNMEFMTQRHAKIDNIDVIITRCGYTGEDGFEISVSNSNAVRLAKILLDTGVEGVKCAGLGARDSLRLEAGLCLYGHDLNEEITPIEATLGWLISKRRKEAGGFPGAAVIQKQLKEGVSKKRVGLIVEGPPARENTVLVDEAGKQIGHVTSGTLSPMTKQSISMCYLNTEHSKNGTKVFASIRGRQIPAVVSKMPFVPTNYKKITPTA</sequence>
<organism evidence="15 16">
    <name type="scientific">Heterostelium pallidum (strain ATCC 26659 / Pp 5 / PN500)</name>
    <name type="common">Cellular slime mold</name>
    <name type="synonym">Polysphondylium pallidum</name>
    <dbReference type="NCBI Taxonomy" id="670386"/>
    <lineage>
        <taxon>Eukaryota</taxon>
        <taxon>Amoebozoa</taxon>
        <taxon>Evosea</taxon>
        <taxon>Eumycetozoa</taxon>
        <taxon>Dictyostelia</taxon>
        <taxon>Acytosteliales</taxon>
        <taxon>Acytosteliaceae</taxon>
        <taxon>Heterostelium</taxon>
    </lineage>
</organism>
<dbReference type="GeneID" id="31357334"/>
<gene>
    <name evidence="15" type="primary">gcvT</name>
    <name evidence="15" type="ORF">PPL_01807</name>
</gene>
<dbReference type="PANTHER" id="PTHR43757">
    <property type="entry name" value="AMINOMETHYLTRANSFERASE"/>
    <property type="match status" value="1"/>
</dbReference>
<keyword evidence="7 12" id="KW-0809">Transit peptide</keyword>
<feature type="domain" description="GCVT N-terminal" evidence="13">
    <location>
        <begin position="38"/>
        <end position="295"/>
    </location>
</feature>
<dbReference type="OMA" id="MPVQYPA"/>
<evidence type="ECO:0000256" key="6">
    <source>
        <dbReference type="ARBA" id="ARBA00022679"/>
    </source>
</evidence>
<dbReference type="RefSeq" id="XP_020436925.1">
    <property type="nucleotide sequence ID" value="XM_020572808.1"/>
</dbReference>
<keyword evidence="5 12" id="KW-0032">Aminotransferase</keyword>
<dbReference type="SUPFAM" id="SSF103025">
    <property type="entry name" value="Folate-binding domain"/>
    <property type="match status" value="1"/>
</dbReference>
<evidence type="ECO:0000259" key="13">
    <source>
        <dbReference type="Pfam" id="PF01571"/>
    </source>
</evidence>
<dbReference type="Gene3D" id="3.30.1360.120">
    <property type="entry name" value="Probable tRNA modification gtpase trme, domain 1"/>
    <property type="match status" value="1"/>
</dbReference>
<dbReference type="STRING" id="670386.D3B0J0"/>
<dbReference type="SUPFAM" id="SSF101790">
    <property type="entry name" value="Aminomethyltransferase beta-barrel domain"/>
    <property type="match status" value="1"/>
</dbReference>
<dbReference type="Pfam" id="PF01571">
    <property type="entry name" value="GCV_T"/>
    <property type="match status" value="1"/>
</dbReference>
<dbReference type="InterPro" id="IPR013977">
    <property type="entry name" value="GcvT_C"/>
</dbReference>
<keyword evidence="16" id="KW-1185">Reference proteome</keyword>
<dbReference type="Gene3D" id="3.30.70.1400">
    <property type="entry name" value="Aminomethyltransferase beta-barrel domains"/>
    <property type="match status" value="1"/>
</dbReference>
<dbReference type="Pfam" id="PF08669">
    <property type="entry name" value="GCV_T_C"/>
    <property type="match status" value="1"/>
</dbReference>
<feature type="binding site" evidence="11">
    <location>
        <position position="231"/>
    </location>
    <ligand>
        <name>substrate</name>
    </ligand>
</feature>
<evidence type="ECO:0000313" key="16">
    <source>
        <dbReference type="Proteomes" id="UP000001396"/>
    </source>
</evidence>
<keyword evidence="15" id="KW-0489">Methyltransferase</keyword>
<comment type="subcellular location">
    <subcellularLocation>
        <location evidence="1 12">Mitochondrion</location>
    </subcellularLocation>
</comment>